<feature type="transmembrane region" description="Helical" evidence="7">
    <location>
        <begin position="205"/>
        <end position="227"/>
    </location>
</feature>
<keyword evidence="5 7" id="KW-0472">Membrane</keyword>
<keyword evidence="10" id="KW-1185">Reference proteome</keyword>
<feature type="region of interest" description="Disordered" evidence="6">
    <location>
        <begin position="1"/>
        <end position="24"/>
    </location>
</feature>
<keyword evidence="2" id="KW-0813">Transport</keyword>
<evidence type="ECO:0000256" key="7">
    <source>
        <dbReference type="SAM" id="Phobius"/>
    </source>
</evidence>
<feature type="transmembrane region" description="Helical" evidence="7">
    <location>
        <begin position="421"/>
        <end position="440"/>
    </location>
</feature>
<dbReference type="PROSITE" id="PS50850">
    <property type="entry name" value="MFS"/>
    <property type="match status" value="1"/>
</dbReference>
<keyword evidence="4 7" id="KW-1133">Transmembrane helix</keyword>
<protein>
    <submittedName>
        <fullName evidence="9">MFS transporter</fullName>
    </submittedName>
</protein>
<evidence type="ECO:0000256" key="1">
    <source>
        <dbReference type="ARBA" id="ARBA00004651"/>
    </source>
</evidence>
<feature type="transmembrane region" description="Helical" evidence="7">
    <location>
        <begin position="393"/>
        <end position="415"/>
    </location>
</feature>
<feature type="transmembrane region" description="Helical" evidence="7">
    <location>
        <begin position="112"/>
        <end position="130"/>
    </location>
</feature>
<evidence type="ECO:0000256" key="4">
    <source>
        <dbReference type="ARBA" id="ARBA00022989"/>
    </source>
</evidence>
<evidence type="ECO:0000256" key="3">
    <source>
        <dbReference type="ARBA" id="ARBA00022692"/>
    </source>
</evidence>
<feature type="transmembrane region" description="Helical" evidence="7">
    <location>
        <begin position="75"/>
        <end position="100"/>
    </location>
</feature>
<dbReference type="InterPro" id="IPR024671">
    <property type="entry name" value="Atg22-like"/>
</dbReference>
<dbReference type="Proteomes" id="UP001501570">
    <property type="component" value="Unassembled WGS sequence"/>
</dbReference>
<evidence type="ECO:0000259" key="8">
    <source>
        <dbReference type="PROSITE" id="PS50850"/>
    </source>
</evidence>
<gene>
    <name evidence="9" type="ORF">GCM10023322_14570</name>
</gene>
<dbReference type="InterPro" id="IPR020846">
    <property type="entry name" value="MFS_dom"/>
</dbReference>
<reference evidence="10" key="1">
    <citation type="journal article" date="2019" name="Int. J. Syst. Evol. Microbiol.">
        <title>The Global Catalogue of Microorganisms (GCM) 10K type strain sequencing project: providing services to taxonomists for standard genome sequencing and annotation.</title>
        <authorList>
            <consortium name="The Broad Institute Genomics Platform"/>
            <consortium name="The Broad Institute Genome Sequencing Center for Infectious Disease"/>
            <person name="Wu L."/>
            <person name="Ma J."/>
        </authorList>
    </citation>
    <scope>NUCLEOTIDE SEQUENCE [LARGE SCALE GENOMIC DNA]</scope>
    <source>
        <strain evidence="10">JCM 18304</strain>
    </source>
</reference>
<evidence type="ECO:0000313" key="9">
    <source>
        <dbReference type="EMBL" id="GAA5180985.1"/>
    </source>
</evidence>
<evidence type="ECO:0000256" key="5">
    <source>
        <dbReference type="ARBA" id="ARBA00023136"/>
    </source>
</evidence>
<organism evidence="9 10">
    <name type="scientific">Rugosimonospora acidiphila</name>
    <dbReference type="NCBI Taxonomy" id="556531"/>
    <lineage>
        <taxon>Bacteria</taxon>
        <taxon>Bacillati</taxon>
        <taxon>Actinomycetota</taxon>
        <taxon>Actinomycetes</taxon>
        <taxon>Micromonosporales</taxon>
        <taxon>Micromonosporaceae</taxon>
        <taxon>Rugosimonospora</taxon>
    </lineage>
</organism>
<proteinExistence type="predicted"/>
<evidence type="ECO:0000256" key="6">
    <source>
        <dbReference type="SAM" id="MobiDB-lite"/>
    </source>
</evidence>
<comment type="subcellular location">
    <subcellularLocation>
        <location evidence="1">Cell membrane</location>
        <topology evidence="1">Multi-pass membrane protein</topology>
    </subcellularLocation>
</comment>
<dbReference type="EMBL" id="BAABJQ010000003">
    <property type="protein sequence ID" value="GAA5180985.1"/>
    <property type="molecule type" value="Genomic_DNA"/>
</dbReference>
<evidence type="ECO:0000313" key="10">
    <source>
        <dbReference type="Proteomes" id="UP001501570"/>
    </source>
</evidence>
<dbReference type="Gene3D" id="1.20.1250.20">
    <property type="entry name" value="MFS general substrate transporter like domains"/>
    <property type="match status" value="1"/>
</dbReference>
<comment type="caution">
    <text evidence="9">The sequence shown here is derived from an EMBL/GenBank/DDBJ whole genome shotgun (WGS) entry which is preliminary data.</text>
</comment>
<feature type="transmembrane region" description="Helical" evidence="7">
    <location>
        <begin position="177"/>
        <end position="199"/>
    </location>
</feature>
<feature type="transmembrane region" description="Helical" evidence="7">
    <location>
        <begin position="330"/>
        <end position="348"/>
    </location>
</feature>
<feature type="transmembrane region" description="Helical" evidence="7">
    <location>
        <begin position="136"/>
        <end position="156"/>
    </location>
</feature>
<feature type="transmembrane region" description="Helical" evidence="7">
    <location>
        <begin position="354"/>
        <end position="373"/>
    </location>
</feature>
<feature type="transmembrane region" description="Helical" evidence="7">
    <location>
        <begin position="303"/>
        <end position="323"/>
    </location>
</feature>
<sequence>MTAESTAPTGDHLAPPTPDPPRSDRRERTGWYFYDWANSAFATTVVTVFLGPYLGSVADNAADAHGRVHPLGIPVAAGSLFAYTVSLSVLLTVFILPVVGAVADRSARKKQLLALFTYLGAAATVALVFVTGDRYLLGALLFLFANICYGATNVVYNSFLPQLAGPDDRDRISSVGWAIGYIGGGLLLGLNVIAVQFGGDAHESLVARWCLVSAGLWWAAFTTIPLVRLRNRPAVAGQRHGSVLTDGFRQLGRTLRHLAGYRLTLLFLVAYLIYNDGIQTVVTLAGVYADKQLHLSQSVRVETILLVQFLAFFGAWAMGRVAARIGGQRTVLGSLVVWVVALGLAYLLPAGRAIPFVLLGCLIGIVLGGSQALSRSLFSQLIPHGQEAEYFGLYEISSDGTSWLGPLLFGLAYQITHTYRAAIVSLLVFFVVGFVALLAVPMRRAVIAAGNAAPRLL</sequence>
<feature type="transmembrane region" description="Helical" evidence="7">
    <location>
        <begin position="32"/>
        <end position="55"/>
    </location>
</feature>
<dbReference type="InterPro" id="IPR050495">
    <property type="entry name" value="ATG22/LtaA_families"/>
</dbReference>
<name>A0ABP9RM58_9ACTN</name>
<dbReference type="PANTHER" id="PTHR23519">
    <property type="entry name" value="AUTOPHAGY-RELATED PROTEIN 22"/>
    <property type="match status" value="1"/>
</dbReference>
<dbReference type="PANTHER" id="PTHR23519:SF1">
    <property type="entry name" value="AUTOPHAGY-RELATED PROTEIN 22"/>
    <property type="match status" value="1"/>
</dbReference>
<keyword evidence="3 7" id="KW-0812">Transmembrane</keyword>
<dbReference type="SUPFAM" id="SSF103473">
    <property type="entry name" value="MFS general substrate transporter"/>
    <property type="match status" value="1"/>
</dbReference>
<dbReference type="RefSeq" id="WP_345627265.1">
    <property type="nucleotide sequence ID" value="NZ_BAABJQ010000003.1"/>
</dbReference>
<feature type="domain" description="Major facilitator superfamily (MFS) profile" evidence="8">
    <location>
        <begin position="263"/>
        <end position="457"/>
    </location>
</feature>
<dbReference type="InterPro" id="IPR036259">
    <property type="entry name" value="MFS_trans_sf"/>
</dbReference>
<evidence type="ECO:0000256" key="2">
    <source>
        <dbReference type="ARBA" id="ARBA00022448"/>
    </source>
</evidence>
<accession>A0ABP9RM58</accession>
<dbReference type="Pfam" id="PF11700">
    <property type="entry name" value="ATG22"/>
    <property type="match status" value="1"/>
</dbReference>